<evidence type="ECO:0000256" key="1">
    <source>
        <dbReference type="ARBA" id="ARBA00022741"/>
    </source>
</evidence>
<dbReference type="PROSITE" id="PS00211">
    <property type="entry name" value="ABC_TRANSPORTER_1"/>
    <property type="match status" value="1"/>
</dbReference>
<dbReference type="PANTHER" id="PTHR43582:SF2">
    <property type="entry name" value="LINEARMYCIN RESISTANCE ATP-BINDING PROTEIN LNRL"/>
    <property type="match status" value="1"/>
</dbReference>
<proteinExistence type="predicted"/>
<dbReference type="Gene3D" id="3.40.50.300">
    <property type="entry name" value="P-loop containing nucleotide triphosphate hydrolases"/>
    <property type="match status" value="1"/>
</dbReference>
<name>A0A6B2M0C2_9BACT</name>
<keyword evidence="2 4" id="KW-0067">ATP-binding</keyword>
<dbReference type="Pfam" id="PF00005">
    <property type="entry name" value="ABC_tran"/>
    <property type="match status" value="1"/>
</dbReference>
<dbReference type="AlphaFoldDB" id="A0A6B2M0C2"/>
<dbReference type="Proteomes" id="UP000478417">
    <property type="component" value="Unassembled WGS sequence"/>
</dbReference>
<reference evidence="4 5" key="1">
    <citation type="submission" date="2020-02" db="EMBL/GenBank/DDBJ databases">
        <title>Albibacoteraceae fam. nov., the first described family within the subdivision 4 Verrucomicrobia.</title>
        <authorList>
            <person name="Xi F."/>
        </authorList>
    </citation>
    <scope>NUCLEOTIDE SEQUENCE [LARGE SCALE GENOMIC DNA]</scope>
    <source>
        <strain evidence="4 5">CK1056</strain>
    </source>
</reference>
<comment type="caution">
    <text evidence="4">The sequence shown here is derived from an EMBL/GenBank/DDBJ whole genome shotgun (WGS) entry which is preliminary data.</text>
</comment>
<dbReference type="InterPro" id="IPR003593">
    <property type="entry name" value="AAA+_ATPase"/>
</dbReference>
<dbReference type="EMBL" id="JAAGNX010000001">
    <property type="protein sequence ID" value="NDV61759.1"/>
    <property type="molecule type" value="Genomic_DNA"/>
</dbReference>
<evidence type="ECO:0000313" key="4">
    <source>
        <dbReference type="EMBL" id="NDV61759.1"/>
    </source>
</evidence>
<protein>
    <submittedName>
        <fullName evidence="4">ABC transporter ATP-binding protein</fullName>
    </submittedName>
</protein>
<dbReference type="PANTHER" id="PTHR43582">
    <property type="entry name" value="LINEARMYCIN RESISTANCE ATP-BINDING PROTEIN LNRL"/>
    <property type="match status" value="1"/>
</dbReference>
<keyword evidence="1" id="KW-0547">Nucleotide-binding</keyword>
<evidence type="ECO:0000313" key="5">
    <source>
        <dbReference type="Proteomes" id="UP000478417"/>
    </source>
</evidence>
<gene>
    <name evidence="4" type="ORF">G0Q06_04785</name>
</gene>
<dbReference type="GO" id="GO:0016887">
    <property type="term" value="F:ATP hydrolysis activity"/>
    <property type="evidence" value="ECO:0007669"/>
    <property type="project" value="InterPro"/>
</dbReference>
<dbReference type="SMART" id="SM00382">
    <property type="entry name" value="AAA"/>
    <property type="match status" value="1"/>
</dbReference>
<dbReference type="SUPFAM" id="SSF52540">
    <property type="entry name" value="P-loop containing nucleoside triphosphate hydrolases"/>
    <property type="match status" value="1"/>
</dbReference>
<feature type="domain" description="ABC transporter" evidence="3">
    <location>
        <begin position="8"/>
        <end position="238"/>
    </location>
</feature>
<accession>A0A6B2M0C2</accession>
<dbReference type="PROSITE" id="PS50893">
    <property type="entry name" value="ABC_TRANSPORTER_2"/>
    <property type="match status" value="1"/>
</dbReference>
<dbReference type="InterPro" id="IPR017871">
    <property type="entry name" value="ABC_transporter-like_CS"/>
</dbReference>
<sequence length="311" mass="35158">MTDNRTILELKGIHKEFGDLVALKEVDLSICKGEFFGLLGPNGAGKSTLMKILSGFIESDSGEVLIDGQTVGLHDMAARRRCGLVPQEIALYESLNSLENLRIFARLYKLPHKQAEARSEELLKSVGLWERRNDRVKEFSGGMKRRLNIIVSLLHNPDILLCDEPTVGVDPQSRNAIFDFLEARNREGLTVLYTTHYMEEAERLCPRIAIIDHGDILACGEQKELLRKADFEREIVIRKGPDQESFLAGLKQHGELMEDELVYRLMPSSKSRLSEIYSALESAGLPYEILDVRPPSLESLFLKLTGHRLRD</sequence>
<dbReference type="InterPro" id="IPR027417">
    <property type="entry name" value="P-loop_NTPase"/>
</dbReference>
<evidence type="ECO:0000259" key="3">
    <source>
        <dbReference type="PROSITE" id="PS50893"/>
    </source>
</evidence>
<organism evidence="4 5">
    <name type="scientific">Oceanipulchritudo coccoides</name>
    <dbReference type="NCBI Taxonomy" id="2706888"/>
    <lineage>
        <taxon>Bacteria</taxon>
        <taxon>Pseudomonadati</taxon>
        <taxon>Verrucomicrobiota</taxon>
        <taxon>Opitutia</taxon>
        <taxon>Puniceicoccales</taxon>
        <taxon>Oceanipulchritudinaceae</taxon>
        <taxon>Oceanipulchritudo</taxon>
    </lineage>
</organism>
<keyword evidence="5" id="KW-1185">Reference proteome</keyword>
<dbReference type="InterPro" id="IPR003439">
    <property type="entry name" value="ABC_transporter-like_ATP-bd"/>
</dbReference>
<evidence type="ECO:0000256" key="2">
    <source>
        <dbReference type="ARBA" id="ARBA00022840"/>
    </source>
</evidence>
<dbReference type="GO" id="GO:0005524">
    <property type="term" value="F:ATP binding"/>
    <property type="evidence" value="ECO:0007669"/>
    <property type="project" value="UniProtKB-KW"/>
</dbReference>
<dbReference type="RefSeq" id="WP_163962974.1">
    <property type="nucleotide sequence ID" value="NZ_JAAGNX010000001.1"/>
</dbReference>